<evidence type="ECO:0000256" key="3">
    <source>
        <dbReference type="ARBA" id="ARBA00022519"/>
    </source>
</evidence>
<dbReference type="NCBIfam" id="NF005919">
    <property type="entry name" value="PRK07920.1"/>
    <property type="match status" value="1"/>
</dbReference>
<evidence type="ECO:0000256" key="5">
    <source>
        <dbReference type="ARBA" id="ARBA00023136"/>
    </source>
</evidence>
<keyword evidence="2" id="KW-1003">Cell membrane</keyword>
<dbReference type="InterPro" id="IPR004960">
    <property type="entry name" value="LipA_acyltrans"/>
</dbReference>
<dbReference type="CDD" id="cd07984">
    <property type="entry name" value="LPLAT_LABLAT-like"/>
    <property type="match status" value="1"/>
</dbReference>
<proteinExistence type="predicted"/>
<dbReference type="PANTHER" id="PTHR30606:SF10">
    <property type="entry name" value="PHOSPHATIDYLINOSITOL MANNOSIDE ACYLTRANSFERASE"/>
    <property type="match status" value="1"/>
</dbReference>
<evidence type="ECO:0000256" key="6">
    <source>
        <dbReference type="ARBA" id="ARBA00023315"/>
    </source>
</evidence>
<accession>A0ABV9YVY1</accession>
<dbReference type="Pfam" id="PF03279">
    <property type="entry name" value="Lip_A_acyltrans"/>
    <property type="match status" value="1"/>
</dbReference>
<gene>
    <name evidence="7" type="ORF">ACFPBZ_24795</name>
</gene>
<organism evidence="7 8">
    <name type="scientific">Actinomycetospora atypica</name>
    <dbReference type="NCBI Taxonomy" id="1290095"/>
    <lineage>
        <taxon>Bacteria</taxon>
        <taxon>Bacillati</taxon>
        <taxon>Actinomycetota</taxon>
        <taxon>Actinomycetes</taxon>
        <taxon>Pseudonocardiales</taxon>
        <taxon>Pseudonocardiaceae</taxon>
        <taxon>Actinomycetospora</taxon>
    </lineage>
</organism>
<evidence type="ECO:0000256" key="2">
    <source>
        <dbReference type="ARBA" id="ARBA00022475"/>
    </source>
</evidence>
<keyword evidence="5" id="KW-0472">Membrane</keyword>
<dbReference type="EMBL" id="JBHSIV010000037">
    <property type="protein sequence ID" value="MFC5065459.1"/>
    <property type="molecule type" value="Genomic_DNA"/>
</dbReference>
<comment type="caution">
    <text evidence="7">The sequence shown here is derived from an EMBL/GenBank/DDBJ whole genome shotgun (WGS) entry which is preliminary data.</text>
</comment>
<dbReference type="PANTHER" id="PTHR30606">
    <property type="entry name" value="LIPID A BIOSYNTHESIS LAUROYL ACYLTRANSFERASE"/>
    <property type="match status" value="1"/>
</dbReference>
<protein>
    <submittedName>
        <fullName evidence="7">Phosphatidylinositol mannoside acyltransferase</fullName>
    </submittedName>
</protein>
<name>A0ABV9YVY1_9PSEU</name>
<keyword evidence="8" id="KW-1185">Reference proteome</keyword>
<evidence type="ECO:0000256" key="1">
    <source>
        <dbReference type="ARBA" id="ARBA00004533"/>
    </source>
</evidence>
<evidence type="ECO:0000256" key="4">
    <source>
        <dbReference type="ARBA" id="ARBA00022679"/>
    </source>
</evidence>
<reference evidence="8" key="1">
    <citation type="journal article" date="2019" name="Int. J. Syst. Evol. Microbiol.">
        <title>The Global Catalogue of Microorganisms (GCM) 10K type strain sequencing project: providing services to taxonomists for standard genome sequencing and annotation.</title>
        <authorList>
            <consortium name="The Broad Institute Genomics Platform"/>
            <consortium name="The Broad Institute Genome Sequencing Center for Infectious Disease"/>
            <person name="Wu L."/>
            <person name="Ma J."/>
        </authorList>
    </citation>
    <scope>NUCLEOTIDE SEQUENCE [LARGE SCALE GENOMIC DNA]</scope>
    <source>
        <strain evidence="8">CGMCC 4.7093</strain>
    </source>
</reference>
<keyword evidence="6 7" id="KW-0012">Acyltransferase</keyword>
<evidence type="ECO:0000313" key="7">
    <source>
        <dbReference type="EMBL" id="MFC5065459.1"/>
    </source>
</evidence>
<dbReference type="GO" id="GO:0016746">
    <property type="term" value="F:acyltransferase activity"/>
    <property type="evidence" value="ECO:0007669"/>
    <property type="project" value="UniProtKB-KW"/>
</dbReference>
<evidence type="ECO:0000313" key="8">
    <source>
        <dbReference type="Proteomes" id="UP001595947"/>
    </source>
</evidence>
<comment type="subcellular location">
    <subcellularLocation>
        <location evidence="1">Cell inner membrane</location>
    </subcellularLocation>
</comment>
<dbReference type="Proteomes" id="UP001595947">
    <property type="component" value="Unassembled WGS sequence"/>
</dbReference>
<keyword evidence="4" id="KW-0808">Transferase</keyword>
<sequence length="294" mass="32172">MSPLAERAADLGYAAGWRLVRELPEPVARVAFDAGADLAAWRGGPGVARLRANYARVRPDLPDDALDELTRAGVRSYARYWREAFRLPSVDLKALADRVDDEVAGREHLDAALERGRGAVVGLTHSGNWDVVGAWAVQRYGGFATVAERLRPEALFQRFVDYRESLGFEILPMTGGDPPVRGLLRTLHAGRIVCLVADRDLSHRGVPVDFFGHRSAMPPGPASLAAATGAPLLPLGCWFTEDGGWGFRIHPPIEVRSRSEVPAATQAMADAFAAEIAERPQDWHMLQRIWPDLG</sequence>
<dbReference type="RefSeq" id="WP_378038790.1">
    <property type="nucleotide sequence ID" value="NZ_JBHSIV010000037.1"/>
</dbReference>
<keyword evidence="3" id="KW-0997">Cell inner membrane</keyword>